<accession>A0A7S2TV11</accession>
<gene>
    <name evidence="3" type="ORF">LSP00402_LOCUS14662</name>
</gene>
<organism evidence="3">
    <name type="scientific">Lotharella oceanica</name>
    <dbReference type="NCBI Taxonomy" id="641309"/>
    <lineage>
        <taxon>Eukaryota</taxon>
        <taxon>Sar</taxon>
        <taxon>Rhizaria</taxon>
        <taxon>Cercozoa</taxon>
        <taxon>Chlorarachniophyceae</taxon>
        <taxon>Lotharella</taxon>
    </lineage>
</organism>
<proteinExistence type="predicted"/>
<evidence type="ECO:0000313" key="3">
    <source>
        <dbReference type="EMBL" id="CAD9770674.1"/>
    </source>
</evidence>
<name>A0A7S2TV11_9EUKA</name>
<dbReference type="PANTHER" id="PTHR48153">
    <property type="entry name" value="UFM1-SPECIFIC PROTEASE 2"/>
    <property type="match status" value="1"/>
</dbReference>
<dbReference type="EMBL" id="HBHP01023583">
    <property type="protein sequence ID" value="CAD9770674.1"/>
    <property type="molecule type" value="Transcribed_RNA"/>
</dbReference>
<feature type="domain" description="UFSP1/2/DUB catalytic" evidence="2">
    <location>
        <begin position="56"/>
        <end position="239"/>
    </location>
</feature>
<dbReference type="AlphaFoldDB" id="A0A7S2TV11"/>
<dbReference type="Gene3D" id="3.90.70.130">
    <property type="match status" value="1"/>
</dbReference>
<reference evidence="3" key="1">
    <citation type="submission" date="2021-01" db="EMBL/GenBank/DDBJ databases">
        <authorList>
            <person name="Corre E."/>
            <person name="Pelletier E."/>
            <person name="Niang G."/>
            <person name="Scheremetjew M."/>
            <person name="Finn R."/>
            <person name="Kale V."/>
            <person name="Holt S."/>
            <person name="Cochrane G."/>
            <person name="Meng A."/>
            <person name="Brown T."/>
            <person name="Cohen L."/>
        </authorList>
    </citation>
    <scope>NUCLEOTIDE SEQUENCE</scope>
    <source>
        <strain evidence="3">CCMP622</strain>
    </source>
</reference>
<dbReference type="InterPro" id="IPR012462">
    <property type="entry name" value="UFSP1/2_DUB_cat"/>
</dbReference>
<evidence type="ECO:0000256" key="1">
    <source>
        <dbReference type="ARBA" id="ARBA00022801"/>
    </source>
</evidence>
<keyword evidence="1" id="KW-0378">Hydrolase</keyword>
<protein>
    <recommendedName>
        <fullName evidence="2">UFSP1/2/DUB catalytic domain-containing protein</fullName>
    </recommendedName>
</protein>
<dbReference type="PANTHER" id="PTHR48153:SF3">
    <property type="entry name" value="INACTIVE UFM1-SPECIFIC PROTEASE 1"/>
    <property type="match status" value="1"/>
</dbReference>
<dbReference type="GO" id="GO:0071567">
    <property type="term" value="F:deUFMylase activity"/>
    <property type="evidence" value="ECO:0007669"/>
    <property type="project" value="TreeGrafter"/>
</dbReference>
<sequence>MNNGDYDEEAALKAAIEASLKTEDQFKPKETLKPLGGMVELYEKKLTNGLDTASIVVATDTDFWYYNCNDEIDRGWGCTYRVIQTIFSNLQKRGSIDKSENVPTLRNIQECLSELPGYDRSIVGSKKWLEPPDSNRFFRTYGVIGYDTKYNLGNKLVKQKLATDLRNHFSTVRTPVMVDDKYKTFGVLGVAEGKSGENYVLIFDPHVHVTESLTLADIRANKIDMVGWKTFEEHFKSKTWMVLFPLRVPPSVDESGANGIRDSGGICTKGCISCAIS</sequence>
<evidence type="ECO:0000259" key="2">
    <source>
        <dbReference type="Pfam" id="PF07910"/>
    </source>
</evidence>
<dbReference type="Pfam" id="PF07910">
    <property type="entry name" value="Peptidase_C78"/>
    <property type="match status" value="1"/>
</dbReference>